<dbReference type="Proteomes" id="UP001484239">
    <property type="component" value="Unassembled WGS sequence"/>
</dbReference>
<evidence type="ECO:0000259" key="1">
    <source>
        <dbReference type="PROSITE" id="PS50075"/>
    </source>
</evidence>
<protein>
    <submittedName>
        <fullName evidence="2">Phosphopantetheine-binding protein</fullName>
    </submittedName>
</protein>
<dbReference type="PROSITE" id="PS50075">
    <property type="entry name" value="CARRIER"/>
    <property type="match status" value="1"/>
</dbReference>
<dbReference type="EMBL" id="JBBHLI010000006">
    <property type="protein sequence ID" value="MEK9501691.1"/>
    <property type="molecule type" value="Genomic_DNA"/>
</dbReference>
<feature type="domain" description="Carrier" evidence="1">
    <location>
        <begin position="2"/>
        <end position="76"/>
    </location>
</feature>
<organism evidence="2 3">
    <name type="scientific">Gaopeijia maritima</name>
    <dbReference type="NCBI Taxonomy" id="3119007"/>
    <lineage>
        <taxon>Bacteria</taxon>
        <taxon>Pseudomonadati</taxon>
        <taxon>Gemmatimonadota</taxon>
        <taxon>Longimicrobiia</taxon>
        <taxon>Gaopeijiales</taxon>
        <taxon>Gaopeijiaceae</taxon>
        <taxon>Gaopeijia</taxon>
    </lineage>
</organism>
<reference evidence="2 3" key="1">
    <citation type="submission" date="2024-02" db="EMBL/GenBank/DDBJ databases">
        <title>A novel Gemmatimonadota bacterium.</title>
        <authorList>
            <person name="Du Z.-J."/>
            <person name="Ye Y.-Q."/>
        </authorList>
    </citation>
    <scope>NUCLEOTIDE SEQUENCE [LARGE SCALE GENOMIC DNA]</scope>
    <source>
        <strain evidence="2 3">DH-20</strain>
    </source>
</reference>
<evidence type="ECO:0000313" key="3">
    <source>
        <dbReference type="Proteomes" id="UP001484239"/>
    </source>
</evidence>
<evidence type="ECO:0000313" key="2">
    <source>
        <dbReference type="EMBL" id="MEK9501691.1"/>
    </source>
</evidence>
<comment type="caution">
    <text evidence="2">The sequence shown here is derived from an EMBL/GenBank/DDBJ whole genome shotgun (WGS) entry which is preliminary data.</text>
</comment>
<accession>A0ABU9EAD1</accession>
<proteinExistence type="predicted"/>
<dbReference type="InterPro" id="IPR009081">
    <property type="entry name" value="PP-bd_ACP"/>
</dbReference>
<keyword evidence="3" id="KW-1185">Reference proteome</keyword>
<dbReference type="RefSeq" id="WP_405281231.1">
    <property type="nucleotide sequence ID" value="NZ_CP144380.1"/>
</dbReference>
<sequence>MALTRDALRTDIAEILDCDPEEIQDGVNLLDLGLDSLRIMQLTEKWSYSADVPVDFASLAEHPELAAWVRLVSDPTG</sequence>
<dbReference type="Pfam" id="PF00550">
    <property type="entry name" value="PP-binding"/>
    <property type="match status" value="1"/>
</dbReference>
<dbReference type="SUPFAM" id="SSF47336">
    <property type="entry name" value="ACP-like"/>
    <property type="match status" value="1"/>
</dbReference>
<dbReference type="Gene3D" id="1.10.1200.10">
    <property type="entry name" value="ACP-like"/>
    <property type="match status" value="1"/>
</dbReference>
<gene>
    <name evidence="2" type="ORF">WI372_11930</name>
</gene>
<name>A0ABU9EAD1_9BACT</name>
<dbReference type="InterPro" id="IPR036736">
    <property type="entry name" value="ACP-like_sf"/>
</dbReference>